<dbReference type="GeneID" id="64971069"/>
<protein>
    <submittedName>
        <fullName evidence="1">Uncharacterized protein</fullName>
    </submittedName>
</protein>
<accession>A0A7R7XGW0</accession>
<organism evidence="1 2">
    <name type="scientific">Aspergillus puulaauensis</name>
    <dbReference type="NCBI Taxonomy" id="1220207"/>
    <lineage>
        <taxon>Eukaryota</taxon>
        <taxon>Fungi</taxon>
        <taxon>Dikarya</taxon>
        <taxon>Ascomycota</taxon>
        <taxon>Pezizomycotina</taxon>
        <taxon>Eurotiomycetes</taxon>
        <taxon>Eurotiomycetidae</taxon>
        <taxon>Eurotiales</taxon>
        <taxon>Aspergillaceae</taxon>
        <taxon>Aspergillus</taxon>
    </lineage>
</organism>
<name>A0A7R7XGW0_9EURO</name>
<dbReference type="Proteomes" id="UP000654913">
    <property type="component" value="Chromosome 2"/>
</dbReference>
<proteinExistence type="predicted"/>
<evidence type="ECO:0000313" key="2">
    <source>
        <dbReference type="Proteomes" id="UP000654913"/>
    </source>
</evidence>
<evidence type="ECO:0000313" key="1">
    <source>
        <dbReference type="EMBL" id="BCS21064.1"/>
    </source>
</evidence>
<dbReference type="AlphaFoldDB" id="A0A7R7XGW0"/>
<dbReference type="EMBL" id="AP024444">
    <property type="protein sequence ID" value="BCS21064.1"/>
    <property type="molecule type" value="Genomic_DNA"/>
</dbReference>
<reference evidence="1" key="2">
    <citation type="submission" date="2021-02" db="EMBL/GenBank/DDBJ databases">
        <title>Aspergillus puulaauensis MK2 genome sequence.</title>
        <authorList>
            <person name="Futagami T."/>
            <person name="Mori K."/>
            <person name="Kadooka C."/>
            <person name="Tanaka T."/>
        </authorList>
    </citation>
    <scope>NUCLEOTIDE SEQUENCE</scope>
    <source>
        <strain evidence="1">MK2</strain>
    </source>
</reference>
<keyword evidence="2" id="KW-1185">Reference proteome</keyword>
<gene>
    <name evidence="1" type="ORF">APUU_21496S</name>
</gene>
<reference evidence="1" key="1">
    <citation type="submission" date="2021-01" db="EMBL/GenBank/DDBJ databases">
        <authorList>
            <consortium name="Aspergillus puulaauensis MK2 genome sequencing consortium"/>
            <person name="Kazuki M."/>
            <person name="Futagami T."/>
        </authorList>
    </citation>
    <scope>NUCLEOTIDE SEQUENCE</scope>
    <source>
        <strain evidence="1">MK2</strain>
    </source>
</reference>
<dbReference type="OrthoDB" id="10523976at2759"/>
<dbReference type="RefSeq" id="XP_041553258.1">
    <property type="nucleotide sequence ID" value="XM_041700254.1"/>
</dbReference>
<dbReference type="KEGG" id="apuu:APUU_21496S"/>
<sequence>MANQMSQPFRLAVSHLQEWDGEDPTTRWVGYARRLDRKDATGRWQIYEDTIAEKSAKHVV</sequence>